<dbReference type="AlphaFoldDB" id="A0A060SVD3"/>
<feature type="region of interest" description="Disordered" evidence="1">
    <location>
        <begin position="29"/>
        <end position="59"/>
    </location>
</feature>
<dbReference type="EMBL" id="CCBP010000374">
    <property type="protein sequence ID" value="CDO76428.1"/>
    <property type="molecule type" value="Genomic_DNA"/>
</dbReference>
<evidence type="ECO:0000256" key="1">
    <source>
        <dbReference type="SAM" id="MobiDB-lite"/>
    </source>
</evidence>
<protein>
    <submittedName>
        <fullName evidence="2">Uncharacterized protein</fullName>
    </submittedName>
</protein>
<organism evidence="2 3">
    <name type="scientific">Pycnoporus cinnabarinus</name>
    <name type="common">Cinnabar-red polypore</name>
    <name type="synonym">Trametes cinnabarina</name>
    <dbReference type="NCBI Taxonomy" id="5643"/>
    <lineage>
        <taxon>Eukaryota</taxon>
        <taxon>Fungi</taxon>
        <taxon>Dikarya</taxon>
        <taxon>Basidiomycota</taxon>
        <taxon>Agaricomycotina</taxon>
        <taxon>Agaricomycetes</taxon>
        <taxon>Polyporales</taxon>
        <taxon>Polyporaceae</taxon>
        <taxon>Trametes</taxon>
    </lineage>
</organism>
<keyword evidence="3" id="KW-1185">Reference proteome</keyword>
<dbReference type="Proteomes" id="UP000029665">
    <property type="component" value="Unassembled WGS sequence"/>
</dbReference>
<name>A0A060SVD3_PYCCI</name>
<dbReference type="HOGENOM" id="CLU_079946_0_0_1"/>
<reference evidence="2" key="1">
    <citation type="submission" date="2014-01" db="EMBL/GenBank/DDBJ databases">
        <title>The genome of the white-rot fungus Pycnoporus cinnabarinus: a basidiomycete model with a versatile arsenal for lignocellulosic biomass breakdown.</title>
        <authorList>
            <person name="Levasseur A."/>
            <person name="Lomascolo A."/>
            <person name="Ruiz-Duenas F.J."/>
            <person name="Uzan E."/>
            <person name="Piumi F."/>
            <person name="Kues U."/>
            <person name="Ram A.F.J."/>
            <person name="Murat C."/>
            <person name="Haon M."/>
            <person name="Benoit I."/>
            <person name="Arfi Y."/>
            <person name="Chevret D."/>
            <person name="Drula E."/>
            <person name="Kwon M.J."/>
            <person name="Gouret P."/>
            <person name="Lesage-Meessen L."/>
            <person name="Lombard V."/>
            <person name="Mariette J."/>
            <person name="Noirot C."/>
            <person name="Park J."/>
            <person name="Patyshakuliyeva A."/>
            <person name="Wieneger R.A.B."/>
            <person name="Wosten H.A.B."/>
            <person name="Martin F."/>
            <person name="Coutinho P.M."/>
            <person name="de Vries R."/>
            <person name="Martinez A.T."/>
            <person name="Klopp C."/>
            <person name="Pontarotti P."/>
            <person name="Henrissat B."/>
            <person name="Record E."/>
        </authorList>
    </citation>
    <scope>NUCLEOTIDE SEQUENCE [LARGE SCALE GENOMIC DNA]</scope>
    <source>
        <strain evidence="2">BRFM137</strain>
    </source>
</reference>
<dbReference type="OrthoDB" id="3258136at2759"/>
<feature type="compositionally biased region" description="Low complexity" evidence="1">
    <location>
        <begin position="30"/>
        <end position="52"/>
    </location>
</feature>
<gene>
    <name evidence="2" type="ORF">BN946_scf184781.g5</name>
</gene>
<evidence type="ECO:0000313" key="3">
    <source>
        <dbReference type="Proteomes" id="UP000029665"/>
    </source>
</evidence>
<evidence type="ECO:0000313" key="2">
    <source>
        <dbReference type="EMBL" id="CDO76428.1"/>
    </source>
</evidence>
<comment type="caution">
    <text evidence="2">The sequence shown here is derived from an EMBL/GenBank/DDBJ whole genome shotgun (WGS) entry which is preliminary data.</text>
</comment>
<dbReference type="STRING" id="5643.A0A060SVD3"/>
<proteinExistence type="predicted"/>
<sequence>MLLKLTSLDIRDTALVDCASDGILYRTCTSVPSSSRSRSSSTSSISSWGSSSRSREKLPQHDECTTTLLDCEGDPVAEIVWEGRHASTIKIQEEVLKGTTELFDASFVRVLPDETFLPTRLEYTWRITPETLTLLDDDQAVIGRLYADCALVRGRPVPALQPRTGSDYFELHQIPPDDVLELIVSFLLVRTLRDRLYSVTKYVYGRPRRPLANFRLHATRSFANLRDSLRRTMSPSTSHL</sequence>
<accession>A0A060SVD3</accession>
<dbReference type="OMA" id="TRMEYTW"/>